<evidence type="ECO:0000256" key="3">
    <source>
        <dbReference type="ARBA" id="ARBA00022576"/>
    </source>
</evidence>
<comment type="cofactor">
    <cofactor evidence="1">
        <name>pyridoxal 5'-phosphate</name>
        <dbReference type="ChEBI" id="CHEBI:597326"/>
    </cofactor>
</comment>
<keyword evidence="5" id="KW-0663">Pyridoxal phosphate</keyword>
<comment type="caution">
    <text evidence="7">The sequence shown here is derived from an EMBL/GenBank/DDBJ whole genome shotgun (WGS) entry which is preliminary data.</text>
</comment>
<gene>
    <name evidence="7" type="ORF">GCM10023186_01210</name>
</gene>
<dbReference type="Pfam" id="PF00155">
    <property type="entry name" value="Aminotran_1_2"/>
    <property type="match status" value="1"/>
</dbReference>
<dbReference type="Gene3D" id="3.40.640.10">
    <property type="entry name" value="Type I PLP-dependent aspartate aminotransferase-like (Major domain)"/>
    <property type="match status" value="1"/>
</dbReference>
<dbReference type="InterPro" id="IPR004839">
    <property type="entry name" value="Aminotransferase_I/II_large"/>
</dbReference>
<dbReference type="InterPro" id="IPR015424">
    <property type="entry name" value="PyrdxlP-dep_Trfase"/>
</dbReference>
<keyword evidence="4" id="KW-0808">Transferase</keyword>
<name>A0ABP8ITZ8_9BACT</name>
<evidence type="ECO:0000256" key="5">
    <source>
        <dbReference type="ARBA" id="ARBA00022898"/>
    </source>
</evidence>
<dbReference type="Gene3D" id="3.90.1150.10">
    <property type="entry name" value="Aspartate Aminotransferase, domain 1"/>
    <property type="match status" value="1"/>
</dbReference>
<keyword evidence="8" id="KW-1185">Reference proteome</keyword>
<dbReference type="GO" id="GO:0008483">
    <property type="term" value="F:transaminase activity"/>
    <property type="evidence" value="ECO:0007669"/>
    <property type="project" value="UniProtKB-KW"/>
</dbReference>
<comment type="similarity">
    <text evidence="2">Belongs to the class-I pyridoxal-phosphate-dependent aminotransferase family.</text>
</comment>
<dbReference type="InterPro" id="IPR015422">
    <property type="entry name" value="PyrdxlP-dep_Trfase_small"/>
</dbReference>
<protein>
    <submittedName>
        <fullName evidence="7">Pyridoxal phosphate-dependent aminotransferase</fullName>
    </submittedName>
</protein>
<dbReference type="PANTHER" id="PTHR46383">
    <property type="entry name" value="ASPARTATE AMINOTRANSFERASE"/>
    <property type="match status" value="1"/>
</dbReference>
<reference evidence="8" key="1">
    <citation type="journal article" date="2019" name="Int. J. Syst. Evol. Microbiol.">
        <title>The Global Catalogue of Microorganisms (GCM) 10K type strain sequencing project: providing services to taxonomists for standard genome sequencing and annotation.</title>
        <authorList>
            <consortium name="The Broad Institute Genomics Platform"/>
            <consortium name="The Broad Institute Genome Sequencing Center for Infectious Disease"/>
            <person name="Wu L."/>
            <person name="Ma J."/>
        </authorList>
    </citation>
    <scope>NUCLEOTIDE SEQUENCE [LARGE SCALE GENOMIC DNA]</scope>
    <source>
        <strain evidence="8">JCM 17924</strain>
    </source>
</reference>
<evidence type="ECO:0000256" key="1">
    <source>
        <dbReference type="ARBA" id="ARBA00001933"/>
    </source>
</evidence>
<proteinExistence type="inferred from homology"/>
<evidence type="ECO:0000259" key="6">
    <source>
        <dbReference type="Pfam" id="PF00155"/>
    </source>
</evidence>
<accession>A0ABP8ITZ8</accession>
<evidence type="ECO:0000256" key="2">
    <source>
        <dbReference type="ARBA" id="ARBA00007441"/>
    </source>
</evidence>
<evidence type="ECO:0000256" key="4">
    <source>
        <dbReference type="ARBA" id="ARBA00022679"/>
    </source>
</evidence>
<feature type="domain" description="Aminotransferase class I/classII large" evidence="6">
    <location>
        <begin position="64"/>
        <end position="395"/>
    </location>
</feature>
<dbReference type="SUPFAM" id="SSF53383">
    <property type="entry name" value="PLP-dependent transferases"/>
    <property type="match status" value="1"/>
</dbReference>
<evidence type="ECO:0000313" key="7">
    <source>
        <dbReference type="EMBL" id="GAA4372096.1"/>
    </source>
</evidence>
<dbReference type="InterPro" id="IPR015421">
    <property type="entry name" value="PyrdxlP-dep_Trfase_major"/>
</dbReference>
<evidence type="ECO:0000313" key="8">
    <source>
        <dbReference type="Proteomes" id="UP001500454"/>
    </source>
</evidence>
<sequence length="429" mass="46969">MAGICTPKPKTASYAVFWGIRWLSAQPFTRMLQVSRRGTAMPMSPYRKLTPYADAAKQRGVGVYHLNIGQPDIETPPAALAAVQQARIGVLEYSPTAGLPSYRTKLAAYYQRAGMPVEAEDILVTAGGSEAIFFALMSCLNPGDELIVPEPFYGAYTAFAVATDVRIVPVTSHIENGYALPPIAEFESRITPRTKALLVCNPNNPTGYVYSRQELEQLLDLCRRHHLYLLSDEAYREFCYDGNYVSALHLPGAAEHVVVLDTISKRYSACGARIGAFVTKNKALQAVAFKFAQMRVSPPGLAQLLGEAATELPDSYFDLAKAEYLARRNRMVERLRAIPGVYCPTPGGAFYIMASLPIADAEHFALWLLEEFQHDGHTVMISPATGFYATPGAGRNEVRLAYVINQAAIDGAMDCLAEALRQYPGRIGA</sequence>
<dbReference type="Proteomes" id="UP001500454">
    <property type="component" value="Unassembled WGS sequence"/>
</dbReference>
<dbReference type="EMBL" id="BAABHA010000001">
    <property type="protein sequence ID" value="GAA4372096.1"/>
    <property type="molecule type" value="Genomic_DNA"/>
</dbReference>
<organism evidence="7 8">
    <name type="scientific">Hymenobacter koreensis</name>
    <dbReference type="NCBI Taxonomy" id="1084523"/>
    <lineage>
        <taxon>Bacteria</taxon>
        <taxon>Pseudomonadati</taxon>
        <taxon>Bacteroidota</taxon>
        <taxon>Cytophagia</taxon>
        <taxon>Cytophagales</taxon>
        <taxon>Hymenobacteraceae</taxon>
        <taxon>Hymenobacter</taxon>
    </lineage>
</organism>
<dbReference type="InterPro" id="IPR050596">
    <property type="entry name" value="AspAT/PAT-like"/>
</dbReference>
<dbReference type="NCBIfam" id="NF005744">
    <property type="entry name" value="PRK07568.1"/>
    <property type="match status" value="1"/>
</dbReference>
<keyword evidence="3 7" id="KW-0032">Aminotransferase</keyword>
<dbReference type="CDD" id="cd00609">
    <property type="entry name" value="AAT_like"/>
    <property type="match status" value="1"/>
</dbReference>